<sequence length="617" mass="69644">METQILATAISNENLFSDVYDDYFDLDLRVIGICSVNREEWLITDLAANLLGFTTVALYETLGKQMLSLILEQTELTTLFGSAQSLTNILKILLVIESKSQLKSSHEIDGSSQEPVYNRFLKQIVCFDIDPSPQLIQTAQEMGIKVLSYRQLIQDYGSNFNLTQIIDHQGLQNNRGNIFTISYTSGTEKNSKGVMISNENFLSAITNILNVAADFPFTKDDIYISYLPLAHVFDRLGCYASLSVGACVGFFGGNLLKIIDDLQILKPTIFPSVPRLLNKVYDRIQQGLSQQSFVKRMIFQRGLSSKQFYLQQSGAVNHEMYDRMLFNKIKDRLGGRVRIMITASAPIADNVLAFLKCAFCCPIIEAYGQTESCGSSFSTKIFDNQTGHVGGPALGIEYKLQDIEELGYTSNSQPYPQGEVLLRGPSVFVGYFKNPELTNEILDQDGWLKTGDVGMILPGNALKIIDRARNIFKLSQGEYIVTEKLERAYEQSSYVAQIFIYGDSYKSHIVSVVVPELTTLKQWQEVNQIGNKNDSLIELVQYNEVRELIKNDLQRIAIENGFNGLEQIRNNFRLVDKEFEIGVVLTPTMKLRRQQAKEVYQYLIDEMYIQTGAIETV</sequence>
<evidence type="ECO:0000313" key="4">
    <source>
        <dbReference type="EMBL" id="CDW86328.1"/>
    </source>
</evidence>
<dbReference type="PANTHER" id="PTHR43272">
    <property type="entry name" value="LONG-CHAIN-FATTY-ACID--COA LIGASE"/>
    <property type="match status" value="1"/>
</dbReference>
<dbReference type="OMA" id="WYHSIGL"/>
<keyword evidence="2" id="KW-0067">ATP-binding</keyword>
<dbReference type="GO" id="GO:0005783">
    <property type="term" value="C:endoplasmic reticulum"/>
    <property type="evidence" value="ECO:0007669"/>
    <property type="project" value="TreeGrafter"/>
</dbReference>
<dbReference type="AlphaFoldDB" id="A0A078AZV8"/>
<dbReference type="GO" id="GO:0004467">
    <property type="term" value="F:long-chain fatty acid-CoA ligase activity"/>
    <property type="evidence" value="ECO:0007669"/>
    <property type="project" value="TreeGrafter"/>
</dbReference>
<accession>A0A078AZV8</accession>
<evidence type="ECO:0000313" key="5">
    <source>
        <dbReference type="Proteomes" id="UP000039865"/>
    </source>
</evidence>
<dbReference type="PANTHER" id="PTHR43272:SF33">
    <property type="entry name" value="AMP-BINDING DOMAIN-CONTAINING PROTEIN-RELATED"/>
    <property type="match status" value="1"/>
</dbReference>
<dbReference type="InterPro" id="IPR000873">
    <property type="entry name" value="AMP-dep_synth/lig_dom"/>
</dbReference>
<evidence type="ECO:0000256" key="1">
    <source>
        <dbReference type="ARBA" id="ARBA00022741"/>
    </source>
</evidence>
<dbReference type="InterPro" id="IPR042099">
    <property type="entry name" value="ANL_N_sf"/>
</dbReference>
<dbReference type="Proteomes" id="UP000039865">
    <property type="component" value="Unassembled WGS sequence"/>
</dbReference>
<organism evidence="4 5">
    <name type="scientific">Stylonychia lemnae</name>
    <name type="common">Ciliate</name>
    <dbReference type="NCBI Taxonomy" id="5949"/>
    <lineage>
        <taxon>Eukaryota</taxon>
        <taxon>Sar</taxon>
        <taxon>Alveolata</taxon>
        <taxon>Ciliophora</taxon>
        <taxon>Intramacronucleata</taxon>
        <taxon>Spirotrichea</taxon>
        <taxon>Stichotrichia</taxon>
        <taxon>Sporadotrichida</taxon>
        <taxon>Oxytrichidae</taxon>
        <taxon>Stylonychinae</taxon>
        <taxon>Stylonychia</taxon>
    </lineage>
</organism>
<dbReference type="Pfam" id="PF00501">
    <property type="entry name" value="AMP-binding"/>
    <property type="match status" value="1"/>
</dbReference>
<dbReference type="EMBL" id="CCKQ01014549">
    <property type="protein sequence ID" value="CDW86328.1"/>
    <property type="molecule type" value="Genomic_DNA"/>
</dbReference>
<protein>
    <submittedName>
        <fullName evidence="4">Amp-binding enzyme family protein</fullName>
    </submittedName>
</protein>
<dbReference type="GO" id="GO:0016020">
    <property type="term" value="C:membrane"/>
    <property type="evidence" value="ECO:0007669"/>
    <property type="project" value="TreeGrafter"/>
</dbReference>
<name>A0A078AZV8_STYLE</name>
<dbReference type="InParanoid" id="A0A078AZV8"/>
<evidence type="ECO:0000256" key="2">
    <source>
        <dbReference type="ARBA" id="ARBA00022840"/>
    </source>
</evidence>
<dbReference type="GO" id="GO:0005524">
    <property type="term" value="F:ATP binding"/>
    <property type="evidence" value="ECO:0007669"/>
    <property type="project" value="UniProtKB-KW"/>
</dbReference>
<proteinExistence type="predicted"/>
<keyword evidence="1" id="KW-0547">Nucleotide-binding</keyword>
<reference evidence="4 5" key="1">
    <citation type="submission" date="2014-06" db="EMBL/GenBank/DDBJ databases">
        <authorList>
            <person name="Swart Estienne"/>
        </authorList>
    </citation>
    <scope>NUCLEOTIDE SEQUENCE [LARGE SCALE GENOMIC DNA]</scope>
    <source>
        <strain evidence="4 5">130c</strain>
    </source>
</reference>
<evidence type="ECO:0000259" key="3">
    <source>
        <dbReference type="Pfam" id="PF00501"/>
    </source>
</evidence>
<keyword evidence="5" id="KW-1185">Reference proteome</keyword>
<feature type="domain" description="AMP-dependent synthetase/ligase" evidence="3">
    <location>
        <begin position="30"/>
        <end position="432"/>
    </location>
</feature>
<dbReference type="OrthoDB" id="1700726at2759"/>
<gene>
    <name evidence="4" type="primary">Contig16695.g17796</name>
    <name evidence="4" type="ORF">STYLEM_15422</name>
</gene>
<dbReference type="SUPFAM" id="SSF56801">
    <property type="entry name" value="Acetyl-CoA synthetase-like"/>
    <property type="match status" value="1"/>
</dbReference>
<dbReference type="Gene3D" id="3.40.50.12780">
    <property type="entry name" value="N-terminal domain of ligase-like"/>
    <property type="match status" value="1"/>
</dbReference>